<dbReference type="Proteomes" id="UP000515733">
    <property type="component" value="Chromosome"/>
</dbReference>
<sequence>MLQVRTLKASDAKASPFFSGVQRRSDALFFRIAVPYDLRPIIGGHAIAKTFGQRIGPQQHLRFESPRHQKYRWGMVN</sequence>
<dbReference type="EMBL" id="LR778301">
    <property type="protein sequence ID" value="CAB1368269.1"/>
    <property type="molecule type" value="Genomic_DNA"/>
</dbReference>
<organism evidence="1 2">
    <name type="scientific">Denitratisoma oestradiolicum</name>
    <dbReference type="NCBI Taxonomy" id="311182"/>
    <lineage>
        <taxon>Bacteria</taxon>
        <taxon>Pseudomonadati</taxon>
        <taxon>Pseudomonadota</taxon>
        <taxon>Betaproteobacteria</taxon>
        <taxon>Nitrosomonadales</taxon>
        <taxon>Sterolibacteriaceae</taxon>
        <taxon>Denitratisoma</taxon>
    </lineage>
</organism>
<evidence type="ECO:0000313" key="2">
    <source>
        <dbReference type="Proteomes" id="UP000515733"/>
    </source>
</evidence>
<protein>
    <submittedName>
        <fullName evidence="1">Uncharacterized protein</fullName>
    </submittedName>
</protein>
<dbReference type="KEGG" id="doe:DENOEST_1104"/>
<dbReference type="AlphaFoldDB" id="A0A6S6XZD2"/>
<gene>
    <name evidence="1" type="ORF">DENOEST_1104</name>
</gene>
<accession>A0A6S6XZD2</accession>
<reference evidence="1 2" key="1">
    <citation type="submission" date="2020-03" db="EMBL/GenBank/DDBJ databases">
        <authorList>
            <consortium name="Genoscope - CEA"/>
            <person name="William W."/>
        </authorList>
    </citation>
    <scope>NUCLEOTIDE SEQUENCE [LARGE SCALE GENOMIC DNA]</scope>
    <source>
        <strain evidence="2">DSM 16959</strain>
    </source>
</reference>
<proteinExistence type="predicted"/>
<keyword evidence="2" id="KW-1185">Reference proteome</keyword>
<evidence type="ECO:0000313" key="1">
    <source>
        <dbReference type="EMBL" id="CAB1368269.1"/>
    </source>
</evidence>
<name>A0A6S6XZD2_9PROT</name>